<feature type="compositionally biased region" description="Basic and acidic residues" evidence="1">
    <location>
        <begin position="34"/>
        <end position="44"/>
    </location>
</feature>
<gene>
    <name evidence="2" type="ORF">HAX54_002302</name>
</gene>
<dbReference type="Proteomes" id="UP000823775">
    <property type="component" value="Unassembled WGS sequence"/>
</dbReference>
<dbReference type="EMBL" id="JACEIK010001104">
    <property type="protein sequence ID" value="MCD7465993.1"/>
    <property type="molecule type" value="Genomic_DNA"/>
</dbReference>
<reference evidence="2 3" key="1">
    <citation type="journal article" date="2021" name="BMC Genomics">
        <title>Datura genome reveals duplications of psychoactive alkaloid biosynthetic genes and high mutation rate following tissue culture.</title>
        <authorList>
            <person name="Rajewski A."/>
            <person name="Carter-House D."/>
            <person name="Stajich J."/>
            <person name="Litt A."/>
        </authorList>
    </citation>
    <scope>NUCLEOTIDE SEQUENCE [LARGE SCALE GENOMIC DNA]</scope>
    <source>
        <strain evidence="2">AR-01</strain>
    </source>
</reference>
<evidence type="ECO:0000313" key="3">
    <source>
        <dbReference type="Proteomes" id="UP000823775"/>
    </source>
</evidence>
<sequence length="219" mass="24989">MRKFDEKQSKSIKGKEISVDSGIKKSIVDTCKEQIHRNSRDTARNFKVKGQNQAESSKTRPPKTRVIFKNIAPTANEKEQYQLTEPGIIVVEANTSTNQDDFADFSSTHPLMCHKRPNQDDGSVPSKPPKKSKIEVADKQIQKKFTIQKRLSHEIKNKQAQSSELPINKNVTPTSHDAEEEKADRSRSEQDEIALLRQDIDLMNNYNWSTVLKSHNESM</sequence>
<protein>
    <submittedName>
        <fullName evidence="2">Uncharacterized protein</fullName>
    </submittedName>
</protein>
<proteinExistence type="predicted"/>
<evidence type="ECO:0000313" key="2">
    <source>
        <dbReference type="EMBL" id="MCD7465993.1"/>
    </source>
</evidence>
<organism evidence="2 3">
    <name type="scientific">Datura stramonium</name>
    <name type="common">Jimsonweed</name>
    <name type="synonym">Common thornapple</name>
    <dbReference type="NCBI Taxonomy" id="4076"/>
    <lineage>
        <taxon>Eukaryota</taxon>
        <taxon>Viridiplantae</taxon>
        <taxon>Streptophyta</taxon>
        <taxon>Embryophyta</taxon>
        <taxon>Tracheophyta</taxon>
        <taxon>Spermatophyta</taxon>
        <taxon>Magnoliopsida</taxon>
        <taxon>eudicotyledons</taxon>
        <taxon>Gunneridae</taxon>
        <taxon>Pentapetalae</taxon>
        <taxon>asterids</taxon>
        <taxon>lamiids</taxon>
        <taxon>Solanales</taxon>
        <taxon>Solanaceae</taxon>
        <taxon>Solanoideae</taxon>
        <taxon>Datureae</taxon>
        <taxon>Datura</taxon>
    </lineage>
</organism>
<evidence type="ECO:0000256" key="1">
    <source>
        <dbReference type="SAM" id="MobiDB-lite"/>
    </source>
</evidence>
<feature type="region of interest" description="Disordered" evidence="1">
    <location>
        <begin position="99"/>
        <end position="135"/>
    </location>
</feature>
<feature type="compositionally biased region" description="Polar residues" evidence="1">
    <location>
        <begin position="158"/>
        <end position="175"/>
    </location>
</feature>
<accession>A0ABS8T4W3</accession>
<feature type="compositionally biased region" description="Basic and acidic residues" evidence="1">
    <location>
        <begin position="176"/>
        <end position="190"/>
    </location>
</feature>
<feature type="region of interest" description="Disordered" evidence="1">
    <location>
        <begin position="152"/>
        <end position="191"/>
    </location>
</feature>
<feature type="compositionally biased region" description="Polar residues" evidence="1">
    <location>
        <begin position="99"/>
        <end position="109"/>
    </location>
</feature>
<comment type="caution">
    <text evidence="2">The sequence shown here is derived from an EMBL/GenBank/DDBJ whole genome shotgun (WGS) entry which is preliminary data.</text>
</comment>
<feature type="region of interest" description="Disordered" evidence="1">
    <location>
        <begin position="34"/>
        <end position="67"/>
    </location>
</feature>
<keyword evidence="3" id="KW-1185">Reference proteome</keyword>
<name>A0ABS8T4W3_DATST</name>